<comment type="caution">
    <text evidence="2">The sequence shown here is derived from an EMBL/GenBank/DDBJ whole genome shotgun (WGS) entry which is preliminary data.</text>
</comment>
<dbReference type="STRING" id="314283.MED297_19242"/>
<accession>A4B8V3</accession>
<dbReference type="AlphaFoldDB" id="A4B8V3"/>
<dbReference type="RefSeq" id="WP_008044441.1">
    <property type="nucleotide sequence ID" value="NZ_CH724151.1"/>
</dbReference>
<dbReference type="InterPro" id="IPR028974">
    <property type="entry name" value="TSP_type-3_rpt"/>
</dbReference>
<evidence type="ECO:0008006" key="4">
    <source>
        <dbReference type="Google" id="ProtNLM"/>
    </source>
</evidence>
<name>A4B8V3_9GAMM</name>
<dbReference type="HOGENOM" id="CLU_021908_0_0_6"/>
<dbReference type="SUPFAM" id="SSF103647">
    <property type="entry name" value="TSP type-3 repeat"/>
    <property type="match status" value="1"/>
</dbReference>
<dbReference type="Proteomes" id="UP000005953">
    <property type="component" value="Unassembled WGS sequence"/>
</dbReference>
<dbReference type="OrthoDB" id="606708at2"/>
<feature type="chain" id="PRO_5002664899" description="Lipoprotein" evidence="1">
    <location>
        <begin position="35"/>
        <end position="746"/>
    </location>
</feature>
<feature type="signal peptide" evidence="1">
    <location>
        <begin position="1"/>
        <end position="34"/>
    </location>
</feature>
<evidence type="ECO:0000313" key="3">
    <source>
        <dbReference type="Proteomes" id="UP000005953"/>
    </source>
</evidence>
<reference evidence="2 3" key="1">
    <citation type="submission" date="2006-02" db="EMBL/GenBank/DDBJ databases">
        <authorList>
            <person name="Pinhassi J."/>
            <person name="Pedros-Alio C."/>
            <person name="Ferriera S."/>
            <person name="Johnson J."/>
            <person name="Kravitz S."/>
            <person name="Halpern A."/>
            <person name="Remington K."/>
            <person name="Beeson K."/>
            <person name="Tran B."/>
            <person name="Rogers Y.-H."/>
            <person name="Friedman R."/>
            <person name="Venter J.C."/>
        </authorList>
    </citation>
    <scope>NUCLEOTIDE SEQUENCE [LARGE SCALE GENOMIC DNA]</scope>
    <source>
        <strain evidence="2 3">MED297</strain>
    </source>
</reference>
<protein>
    <recommendedName>
        <fullName evidence="4">Lipoprotein</fullName>
    </recommendedName>
</protein>
<dbReference type="GO" id="GO:0005509">
    <property type="term" value="F:calcium ion binding"/>
    <property type="evidence" value="ECO:0007669"/>
    <property type="project" value="InterPro"/>
</dbReference>
<proteinExistence type="predicted"/>
<evidence type="ECO:0000313" key="2">
    <source>
        <dbReference type="EMBL" id="EAR11054.1"/>
    </source>
</evidence>
<sequence>MKRWKPRKERDLRRTRDNALAWVAALSLSALSQAADVAVDSDKDGIADAIDNCVKHSNPIQLDADADGFGNRCDADFNNSGRVDKQDRQFLLTRLESRDPLTDLDEDGVTTKADLELLDRLMEQPPGPRGFTVNDSFRLAPPPMTQPQLFALNEPRENGSNAALITDFRDVEGLKDVVPINFGGQTIALNDLGILPDLKAGDGQFSAFLNFDFKAQQSVEHLFEKRLAEFEANTIQLFSGRSVSDLREFKPIPHDINPEPIKLPDGTVLRPFIPDFDFTLTLPIAHDATRSLMVNDLNVVADPSRTFDPCDVDGDGSLGNVNGAWSFKRLMTEMANTSNTGITAQEFTHNWILNWMSTQTVNTFDILPKAAMANFFDGWDGVNPSTLDMNNLPFRLLAIVNRIDLSSTNPYGSSGEPGEIRFVFGLVDTDSPSCTSGNTGATRAMTVIFEYGDVSSLCTAVKSRANQWLDLSTLAVGSPAYNDALQTITDDVTLANAVPGKPNGSALNQLRTNEIALGFPWQLREFRIDAGSASLASDTLKQTPDPAQFRSASLTTKDYMETEGDAISCESHTVPLTFAGDPFLGASADYGFGTIWTAHPTTNVVPGSGFCTEMPAAGTPTATGTVRHKLSLNTCDDCHAGETQTPFTHVSPNSAPATLSGFLTGTMVPDPVGEPVTREFDDLARRGQILEDLAVKSCRSGVFTPTPFDPIVHFPPIEPEFDFRAPEFDPERVDFSRLQQRSNAVH</sequence>
<dbReference type="EMBL" id="AAOE01000001">
    <property type="protein sequence ID" value="EAR11054.1"/>
    <property type="molecule type" value="Genomic_DNA"/>
</dbReference>
<evidence type="ECO:0000256" key="1">
    <source>
        <dbReference type="SAM" id="SignalP"/>
    </source>
</evidence>
<keyword evidence="3" id="KW-1185">Reference proteome</keyword>
<dbReference type="Gene3D" id="4.10.1080.10">
    <property type="entry name" value="TSP type-3 repeat"/>
    <property type="match status" value="1"/>
</dbReference>
<keyword evidence="1" id="KW-0732">Signal</keyword>
<organism evidence="2 3">
    <name type="scientific">Reinekea blandensis MED297</name>
    <dbReference type="NCBI Taxonomy" id="314283"/>
    <lineage>
        <taxon>Bacteria</taxon>
        <taxon>Pseudomonadati</taxon>
        <taxon>Pseudomonadota</taxon>
        <taxon>Gammaproteobacteria</taxon>
        <taxon>Oceanospirillales</taxon>
        <taxon>Saccharospirillaceae</taxon>
        <taxon>Reinekea</taxon>
    </lineage>
</organism>
<gene>
    <name evidence="2" type="ORF">MED297_19242</name>
</gene>